<organism evidence="2">
    <name type="scientific">marine sediment metagenome</name>
    <dbReference type="NCBI Taxonomy" id="412755"/>
    <lineage>
        <taxon>unclassified sequences</taxon>
        <taxon>metagenomes</taxon>
        <taxon>ecological metagenomes</taxon>
    </lineage>
</organism>
<dbReference type="EMBL" id="LAZR01069260">
    <property type="protein sequence ID" value="KKK48069.1"/>
    <property type="molecule type" value="Genomic_DNA"/>
</dbReference>
<evidence type="ECO:0000256" key="1">
    <source>
        <dbReference type="SAM" id="MobiDB-lite"/>
    </source>
</evidence>
<reference evidence="2" key="1">
    <citation type="journal article" date="2015" name="Nature">
        <title>Complex archaea that bridge the gap between prokaryotes and eukaryotes.</title>
        <authorList>
            <person name="Spang A."/>
            <person name="Saw J.H."/>
            <person name="Jorgensen S.L."/>
            <person name="Zaremba-Niedzwiedzka K."/>
            <person name="Martijn J."/>
            <person name="Lind A.E."/>
            <person name="van Eijk R."/>
            <person name="Schleper C."/>
            <person name="Guy L."/>
            <person name="Ettema T.J."/>
        </authorList>
    </citation>
    <scope>NUCLEOTIDE SEQUENCE</scope>
</reference>
<feature type="region of interest" description="Disordered" evidence="1">
    <location>
        <begin position="22"/>
        <end position="92"/>
    </location>
</feature>
<name>A0A0F8Y1K2_9ZZZZ</name>
<feature type="compositionally biased region" description="Polar residues" evidence="1">
    <location>
        <begin position="24"/>
        <end position="34"/>
    </location>
</feature>
<protein>
    <submittedName>
        <fullName evidence="2">Uncharacterized protein</fullName>
    </submittedName>
</protein>
<feature type="compositionally biased region" description="Basic and acidic residues" evidence="1">
    <location>
        <begin position="56"/>
        <end position="66"/>
    </location>
</feature>
<accession>A0A0F8Y1K2</accession>
<sequence>MKKSIPEEPKLALAIKSLVDSPLANPSKTDSPDQSIPLGSGSGISKTTGEVGMAKTTRETPAHETGELVPQEHGGALRWGGTNKGGGRTPEEIKGSFRKLIAEKGLPWAERLLDAPKTVLCPKCGTEVKPPASDGVRARVLQTATGLLPQQVEHQAVIVIRDADSLSV</sequence>
<proteinExistence type="predicted"/>
<evidence type="ECO:0000313" key="2">
    <source>
        <dbReference type="EMBL" id="KKK48069.1"/>
    </source>
</evidence>
<dbReference type="AlphaFoldDB" id="A0A0F8Y1K2"/>
<gene>
    <name evidence="2" type="ORF">LCGC14_3148820</name>
</gene>
<comment type="caution">
    <text evidence="2">The sequence shown here is derived from an EMBL/GenBank/DDBJ whole genome shotgun (WGS) entry which is preliminary data.</text>
</comment>